<accession>A0A8J7HAR3</accession>
<comment type="caution">
    <text evidence="1">The sequence shown here is derived from an EMBL/GenBank/DDBJ whole genome shotgun (WGS) entry which is preliminary data.</text>
</comment>
<evidence type="ECO:0000313" key="2">
    <source>
        <dbReference type="Proteomes" id="UP000623269"/>
    </source>
</evidence>
<protein>
    <recommendedName>
        <fullName evidence="3">DUF4025 domain-containing protein</fullName>
    </recommendedName>
</protein>
<dbReference type="RefSeq" id="WP_197660442.1">
    <property type="nucleotide sequence ID" value="NZ_JAEAGR010000003.1"/>
</dbReference>
<gene>
    <name evidence="1" type="ORF">I5677_04860</name>
</gene>
<proteinExistence type="predicted"/>
<reference evidence="1" key="1">
    <citation type="submission" date="2020-12" db="EMBL/GenBank/DDBJ databases">
        <title>M. sibirica DSM 26468T genome.</title>
        <authorList>
            <person name="Thieme N."/>
            <person name="Rettenmaier R."/>
            <person name="Zverlov V."/>
            <person name="Liebl W."/>
        </authorList>
    </citation>
    <scope>NUCLEOTIDE SEQUENCE</scope>
    <source>
        <strain evidence="1">DSM 26468</strain>
    </source>
</reference>
<dbReference type="Proteomes" id="UP000623269">
    <property type="component" value="Unassembled WGS sequence"/>
</dbReference>
<name>A0A8J7HAR3_9FIRM</name>
<keyword evidence="2" id="KW-1185">Reference proteome</keyword>
<dbReference type="EMBL" id="JAEAGR010000003">
    <property type="protein sequence ID" value="MBH1940226.1"/>
    <property type="molecule type" value="Genomic_DNA"/>
</dbReference>
<organism evidence="1 2">
    <name type="scientific">Mobilitalea sibirica</name>
    <dbReference type="NCBI Taxonomy" id="1462919"/>
    <lineage>
        <taxon>Bacteria</taxon>
        <taxon>Bacillati</taxon>
        <taxon>Bacillota</taxon>
        <taxon>Clostridia</taxon>
        <taxon>Lachnospirales</taxon>
        <taxon>Lachnospiraceae</taxon>
        <taxon>Mobilitalea</taxon>
    </lineage>
</organism>
<dbReference type="AlphaFoldDB" id="A0A8J7HAR3"/>
<evidence type="ECO:0000313" key="1">
    <source>
        <dbReference type="EMBL" id="MBH1940226.1"/>
    </source>
</evidence>
<evidence type="ECO:0008006" key="3">
    <source>
        <dbReference type="Google" id="ProtNLM"/>
    </source>
</evidence>
<sequence length="64" mass="7440">MFKKVNKSENTSNKLAKKMNKISYDEHFTRATDSVDVMKNQKFTDIGDGISKRKDENEIDKLTK</sequence>